<protein>
    <submittedName>
        <fullName evidence="1">Uncharacterized protein</fullName>
    </submittedName>
</protein>
<organism evidence="1 2">
    <name type="scientific">Mycobacterium basiliense</name>
    <dbReference type="NCBI Taxonomy" id="2094119"/>
    <lineage>
        <taxon>Bacteria</taxon>
        <taxon>Bacillati</taxon>
        <taxon>Actinomycetota</taxon>
        <taxon>Actinomycetes</taxon>
        <taxon>Mycobacteriales</taxon>
        <taxon>Mycobacteriaceae</taxon>
        <taxon>Mycobacterium</taxon>
    </lineage>
</organism>
<dbReference type="Proteomes" id="UP000269998">
    <property type="component" value="Chromosome"/>
</dbReference>
<dbReference type="AlphaFoldDB" id="A0A3S4FRF7"/>
<sequence length="75" mass="8141">MTGTYKVAVGTAWSTPHRRRQEIWYAIALPATGMRAVSAMRLIRGAEPGIVDTLPIPFTAPIGARHPQRDGEPAC</sequence>
<keyword evidence="2" id="KW-1185">Reference proteome</keyword>
<evidence type="ECO:0000313" key="2">
    <source>
        <dbReference type="Proteomes" id="UP000269998"/>
    </source>
</evidence>
<proteinExistence type="predicted"/>
<evidence type="ECO:0000313" key="1">
    <source>
        <dbReference type="EMBL" id="VDM91096.1"/>
    </source>
</evidence>
<name>A0A3S4FRF7_9MYCO</name>
<gene>
    <name evidence="1" type="ORF">MB901379_04710</name>
</gene>
<dbReference type="EMBL" id="LR130759">
    <property type="protein sequence ID" value="VDM91096.1"/>
    <property type="molecule type" value="Genomic_DNA"/>
</dbReference>
<dbReference type="KEGG" id="mbai:MB901379_04710"/>
<reference evidence="2" key="1">
    <citation type="submission" date="2018-02" db="EMBL/GenBank/DDBJ databases">
        <authorList>
            <person name="Seth-Smith MB H."/>
            <person name="Seth-Smith H."/>
        </authorList>
    </citation>
    <scope>NUCLEOTIDE SEQUENCE [LARGE SCALE GENOMIC DNA]</scope>
</reference>
<accession>A0A3S4FRF7</accession>